<gene>
    <name evidence="2" type="ORF">DERYTH_LOCUS13345</name>
</gene>
<keyword evidence="3" id="KW-1185">Reference proteome</keyword>
<proteinExistence type="predicted"/>
<feature type="non-terminal residue" evidence="2">
    <location>
        <position position="227"/>
    </location>
</feature>
<organism evidence="2 3">
    <name type="scientific">Dentiscutata erythropus</name>
    <dbReference type="NCBI Taxonomy" id="1348616"/>
    <lineage>
        <taxon>Eukaryota</taxon>
        <taxon>Fungi</taxon>
        <taxon>Fungi incertae sedis</taxon>
        <taxon>Mucoromycota</taxon>
        <taxon>Glomeromycotina</taxon>
        <taxon>Glomeromycetes</taxon>
        <taxon>Diversisporales</taxon>
        <taxon>Gigasporaceae</taxon>
        <taxon>Dentiscutata</taxon>
    </lineage>
</organism>
<evidence type="ECO:0000313" key="3">
    <source>
        <dbReference type="Proteomes" id="UP000789405"/>
    </source>
</evidence>
<accession>A0A9N9HV00</accession>
<name>A0A9N9HV00_9GLOM</name>
<protein>
    <submittedName>
        <fullName evidence="2">28014_t:CDS:1</fullName>
    </submittedName>
</protein>
<comment type="caution">
    <text evidence="2">The sequence shown here is derived from an EMBL/GenBank/DDBJ whole genome shotgun (WGS) entry which is preliminary data.</text>
</comment>
<dbReference type="OrthoDB" id="10358178at2759"/>
<dbReference type="Proteomes" id="UP000789405">
    <property type="component" value="Unassembled WGS sequence"/>
</dbReference>
<evidence type="ECO:0000313" key="2">
    <source>
        <dbReference type="EMBL" id="CAG8706963.1"/>
    </source>
</evidence>
<feature type="region of interest" description="Disordered" evidence="1">
    <location>
        <begin position="113"/>
        <end position="144"/>
    </location>
</feature>
<reference evidence="2" key="1">
    <citation type="submission" date="2021-06" db="EMBL/GenBank/DDBJ databases">
        <authorList>
            <person name="Kallberg Y."/>
            <person name="Tangrot J."/>
            <person name="Rosling A."/>
        </authorList>
    </citation>
    <scope>NUCLEOTIDE SEQUENCE</scope>
    <source>
        <strain evidence="2">MA453B</strain>
    </source>
</reference>
<evidence type="ECO:0000256" key="1">
    <source>
        <dbReference type="SAM" id="MobiDB-lite"/>
    </source>
</evidence>
<dbReference type="AlphaFoldDB" id="A0A9N9HV00"/>
<dbReference type="EMBL" id="CAJVPY010009292">
    <property type="protein sequence ID" value="CAG8706963.1"/>
    <property type="molecule type" value="Genomic_DNA"/>
</dbReference>
<sequence length="227" mass="27110">MDNETTICICPRCLQKNPLGVSITKKTALNHQRAFLWVQQLEEQIDDSYVNFNTRHLKKKKKENEFNEEKDYNSNLNLMNIEENEFDEEENYNYQYIESSDFNETIQLSPNLSQNSSIYTNDNNSENSFNSQDNNSENSFNSQDNIDDLYQNFEIEEYSNDILLETNEDLTNNHIYYPLKPPRSYSKFPKYNIRDLPLRNHNKYDKLSQEWQKLSTDKAKKKFSQET</sequence>